<dbReference type="AlphaFoldDB" id="A0A8R1EU10"/>
<proteinExistence type="predicted"/>
<protein>
    <submittedName>
        <fullName evidence="2">Uncharacterized protein</fullName>
    </submittedName>
</protein>
<feature type="compositionally biased region" description="Polar residues" evidence="1">
    <location>
        <begin position="391"/>
        <end position="403"/>
    </location>
</feature>
<feature type="region of interest" description="Disordered" evidence="1">
    <location>
        <begin position="361"/>
        <end position="403"/>
    </location>
</feature>
<organism evidence="2 3">
    <name type="scientific">Caenorhabditis japonica</name>
    <dbReference type="NCBI Taxonomy" id="281687"/>
    <lineage>
        <taxon>Eukaryota</taxon>
        <taxon>Metazoa</taxon>
        <taxon>Ecdysozoa</taxon>
        <taxon>Nematoda</taxon>
        <taxon>Chromadorea</taxon>
        <taxon>Rhabditida</taxon>
        <taxon>Rhabditina</taxon>
        <taxon>Rhabditomorpha</taxon>
        <taxon>Rhabditoidea</taxon>
        <taxon>Rhabditidae</taxon>
        <taxon>Peloderinae</taxon>
        <taxon>Caenorhabditis</taxon>
    </lineage>
</organism>
<dbReference type="Pfam" id="PF09808">
    <property type="entry name" value="SNAPC1"/>
    <property type="match status" value="1"/>
</dbReference>
<accession>A0A8R1EU10</accession>
<evidence type="ECO:0000256" key="1">
    <source>
        <dbReference type="SAM" id="MobiDB-lite"/>
    </source>
</evidence>
<dbReference type="GO" id="GO:0043565">
    <property type="term" value="F:sequence-specific DNA binding"/>
    <property type="evidence" value="ECO:0007669"/>
    <property type="project" value="TreeGrafter"/>
</dbReference>
<feature type="region of interest" description="Disordered" evidence="1">
    <location>
        <begin position="465"/>
        <end position="484"/>
    </location>
</feature>
<feature type="compositionally biased region" description="Basic and acidic residues" evidence="1">
    <location>
        <begin position="363"/>
        <end position="375"/>
    </location>
</feature>
<name>A0A8R1EU10_CAEJA</name>
<keyword evidence="3" id="KW-1185">Reference proteome</keyword>
<dbReference type="EnsemblMetazoa" id="CJA41956.1">
    <property type="protein sequence ID" value="CJA41956.1"/>
    <property type="gene ID" value="WBGene00217804"/>
</dbReference>
<dbReference type="GO" id="GO:0042795">
    <property type="term" value="P:snRNA transcription by RNA polymerase II"/>
    <property type="evidence" value="ECO:0007669"/>
    <property type="project" value="TreeGrafter"/>
</dbReference>
<dbReference type="Proteomes" id="UP000005237">
    <property type="component" value="Unassembled WGS sequence"/>
</dbReference>
<dbReference type="GO" id="GO:0042796">
    <property type="term" value="P:snRNA transcription by RNA polymerase III"/>
    <property type="evidence" value="ECO:0007669"/>
    <property type="project" value="TreeGrafter"/>
</dbReference>
<dbReference type="PANTHER" id="PTHR15131">
    <property type="entry name" value="SMALL NUCLEAR RNA ACTIVATING COMPLEX, POLYPEPTIDE 1"/>
    <property type="match status" value="1"/>
</dbReference>
<reference evidence="2" key="2">
    <citation type="submission" date="2022-06" db="UniProtKB">
        <authorList>
            <consortium name="EnsemblMetazoa"/>
        </authorList>
    </citation>
    <scope>IDENTIFICATION</scope>
    <source>
        <strain evidence="2">DF5081</strain>
    </source>
</reference>
<dbReference type="GO" id="GO:0019185">
    <property type="term" value="C:snRNA-activating protein complex"/>
    <property type="evidence" value="ECO:0007669"/>
    <property type="project" value="TreeGrafter"/>
</dbReference>
<dbReference type="PANTHER" id="PTHR15131:SF7">
    <property type="entry name" value="SNAPC (SMALL NUCLEAR RNA ACTIVATING COMPLEX) HOMOLOG-RELATED"/>
    <property type="match status" value="1"/>
</dbReference>
<dbReference type="InterPro" id="IPR019188">
    <property type="entry name" value="SNAPC1"/>
</dbReference>
<evidence type="ECO:0000313" key="3">
    <source>
        <dbReference type="Proteomes" id="UP000005237"/>
    </source>
</evidence>
<evidence type="ECO:0000313" key="2">
    <source>
        <dbReference type="EnsemblMetazoa" id="CJA41956.1"/>
    </source>
</evidence>
<sequence>MRCECAWTSVVNEGRRRGKMPKGGATSLTPVFAGLREDLDTFLRAFLKLKSHRFSDYKTLFEHRGIISLFNGRSSSAEIVEFHESLLVHCLPYLEEFVCAGTKRSVQERLFGIFSLYTFFYLQSANHVVKIRLDPDSARCFLKLVTFLENEQIYDALLCVKKLQMDRAFKIVAYIPLYDPTFYKQFNTDKNPIDVQVLANVNDPLGQVKAMIESPVFTKLSVAHRAYTKLKKQVGFHGYGISGIVDLQKSAREIVAVKMKDEGRKESAGSRLFCVSSGNNRAPTRLEIKEKAYSADLNVTRFRRHRTVETIKILPEVFTFKKEFAEFDGEEDRKFENEKEREKDEDVIRIKDVHKKIKQRPVIRRENSLTEEKQSGNKKVPTKKPKLEPISYSSGTSVKSGRRTNNSISSELFTVKVEYQKEEPEDVEMISDAVQVETIPKKHVSFLEDSKGNIAPIIRRITPMVHSEESSGEEVEEVEQIVESEEEKEATRKVKVDNLRAEYAEIPEIVGK</sequence>
<feature type="compositionally biased region" description="Acidic residues" evidence="1">
    <location>
        <begin position="470"/>
        <end position="484"/>
    </location>
</feature>
<reference evidence="3" key="1">
    <citation type="submission" date="2010-08" db="EMBL/GenBank/DDBJ databases">
        <authorList>
            <consortium name="Caenorhabditis japonica Sequencing Consortium"/>
            <person name="Wilson R.K."/>
        </authorList>
    </citation>
    <scope>NUCLEOTIDE SEQUENCE [LARGE SCALE GENOMIC DNA]</scope>
    <source>
        <strain evidence="3">DF5081</strain>
    </source>
</reference>